<organism evidence="1 2">
    <name type="scientific">Stylonychia lemnae</name>
    <name type="common">Ciliate</name>
    <dbReference type="NCBI Taxonomy" id="5949"/>
    <lineage>
        <taxon>Eukaryota</taxon>
        <taxon>Sar</taxon>
        <taxon>Alveolata</taxon>
        <taxon>Ciliophora</taxon>
        <taxon>Intramacronucleata</taxon>
        <taxon>Spirotrichea</taxon>
        <taxon>Stichotrichia</taxon>
        <taxon>Sporadotrichida</taxon>
        <taxon>Oxytrichidae</taxon>
        <taxon>Stylonychinae</taxon>
        <taxon>Stylonychia</taxon>
    </lineage>
</organism>
<reference evidence="1 2" key="1">
    <citation type="submission" date="2014-06" db="EMBL/GenBank/DDBJ databases">
        <authorList>
            <person name="Swart Estienne"/>
        </authorList>
    </citation>
    <scope>NUCLEOTIDE SEQUENCE [LARGE SCALE GENOMIC DNA]</scope>
    <source>
        <strain evidence="1 2">130c</strain>
    </source>
</reference>
<sequence length="86" mass="10155">MLWVGLNSTKFVRIAFKKDQYAQTHYKVSSILRRRIQINFSVNATNYYFPQQQQSLRKLQSCKRNYGDSQQTNITPMQISNSTIMT</sequence>
<evidence type="ECO:0000313" key="2">
    <source>
        <dbReference type="Proteomes" id="UP000039865"/>
    </source>
</evidence>
<evidence type="ECO:0000313" key="1">
    <source>
        <dbReference type="EMBL" id="CDW86544.1"/>
    </source>
</evidence>
<protein>
    <submittedName>
        <fullName evidence="1">Uncharacterized protein</fullName>
    </submittedName>
</protein>
<keyword evidence="2" id="KW-1185">Reference proteome</keyword>
<dbReference type="Proteomes" id="UP000039865">
    <property type="component" value="Unassembled WGS sequence"/>
</dbReference>
<dbReference type="EMBL" id="CCKQ01014752">
    <property type="protein sequence ID" value="CDW86544.1"/>
    <property type="molecule type" value="Genomic_DNA"/>
</dbReference>
<proteinExistence type="predicted"/>
<name>A0A078AWL0_STYLE</name>
<dbReference type="InParanoid" id="A0A078AWL0"/>
<dbReference type="AlphaFoldDB" id="A0A078AWL0"/>
<gene>
    <name evidence="1" type="primary">Contig2244.g2408</name>
    <name evidence="1" type="ORF">STYLEM_15639</name>
</gene>
<accession>A0A078AWL0</accession>